<protein>
    <submittedName>
        <fullName evidence="3">Cutinase</fullName>
    </submittedName>
</protein>
<dbReference type="GO" id="GO:0052689">
    <property type="term" value="F:carboxylic ester hydrolase activity"/>
    <property type="evidence" value="ECO:0007669"/>
    <property type="project" value="UniProtKB-ARBA"/>
</dbReference>
<keyword evidence="1" id="KW-0378">Hydrolase</keyword>
<dbReference type="InterPro" id="IPR000675">
    <property type="entry name" value="Cutinase/axe"/>
</dbReference>
<evidence type="ECO:0000256" key="1">
    <source>
        <dbReference type="ARBA" id="ARBA00022801"/>
    </source>
</evidence>
<proteinExistence type="predicted"/>
<dbReference type="SUPFAM" id="SSF53474">
    <property type="entry name" value="alpha/beta-Hydrolases"/>
    <property type="match status" value="1"/>
</dbReference>
<evidence type="ECO:0000256" key="2">
    <source>
        <dbReference type="ARBA" id="ARBA00023157"/>
    </source>
</evidence>
<dbReference type="SMART" id="SM01110">
    <property type="entry name" value="Cutinase"/>
    <property type="match status" value="1"/>
</dbReference>
<dbReference type="InterPro" id="IPR029058">
    <property type="entry name" value="AB_hydrolase_fold"/>
</dbReference>
<dbReference type="OrthoDB" id="2586582at2759"/>
<evidence type="ECO:0000313" key="3">
    <source>
        <dbReference type="EMBL" id="KAI3554050.1"/>
    </source>
</evidence>
<dbReference type="Gene3D" id="3.40.50.1820">
    <property type="entry name" value="alpha/beta hydrolase"/>
    <property type="match status" value="1"/>
</dbReference>
<dbReference type="Pfam" id="PF01083">
    <property type="entry name" value="Cutinase"/>
    <property type="match status" value="1"/>
</dbReference>
<reference evidence="3" key="1">
    <citation type="submission" date="2019-01" db="EMBL/GenBank/DDBJ databases">
        <title>Colletotrichum abscissum LGMF1257.</title>
        <authorList>
            <person name="Baroncelli R."/>
        </authorList>
    </citation>
    <scope>NUCLEOTIDE SEQUENCE</scope>
    <source>
        <strain evidence="3">Ca142</strain>
    </source>
</reference>
<comment type="caution">
    <text evidence="3">The sequence shown here is derived from an EMBL/GenBank/DDBJ whole genome shotgun (WGS) entry which is preliminary data.</text>
</comment>
<dbReference type="PANTHER" id="PTHR33630">
    <property type="entry name" value="CUTINASE RV1984C-RELATED-RELATED"/>
    <property type="match status" value="1"/>
</dbReference>
<dbReference type="Proteomes" id="UP001056436">
    <property type="component" value="Unassembled WGS sequence"/>
</dbReference>
<gene>
    <name evidence="3" type="ORF">CABS02_05770</name>
</gene>
<keyword evidence="4" id="KW-1185">Reference proteome</keyword>
<dbReference type="EMBL" id="SDAQ01000026">
    <property type="protein sequence ID" value="KAI3554050.1"/>
    <property type="molecule type" value="Genomic_DNA"/>
</dbReference>
<dbReference type="AlphaFoldDB" id="A0A9P9XHN3"/>
<dbReference type="PANTHER" id="PTHR33630:SF9">
    <property type="entry name" value="CUTINASE 4"/>
    <property type="match status" value="1"/>
</dbReference>
<accession>A0A9P9XHN3</accession>
<sequence length="403" mass="43019">MALAALLPSPNAQIPPSPSLFSHDAPIGERLQIHTNSGQSRAEVLQGFFVSGSDVGEHVKGVLGKRRAPANRQITQPQTGIILTWRVWWWPTPLEMPRDVSFSLVPDSGWRSVQEDGHDPTNLDGSGQRTFLLHSDFVLDFGSSNKTHGHLSHSVVVHLLRKEQHLAVEKMQPQSSLSALAALVPMVLALPQQQPPPPGPPAACAPVNIIVARGSLEAQGAGLLGNIAMNASMQIPGSVITPLVYPAQLDPYPPSVSAGVMNMTTLLNQQAQQCPQSKLVLMGYSQGAQVSLDTLCGTTDGPNFNTTVAQAPMVGSKIAAVVLFGDPTFIAGQPFAKGTSKKNGIFPRMDLGPCQTLTSKFASFCDDTDLFCASGQNLTVHLGYFSKQDYVAQASSFIVQQTK</sequence>
<evidence type="ECO:0000313" key="4">
    <source>
        <dbReference type="Proteomes" id="UP001056436"/>
    </source>
</evidence>
<name>A0A9P9XHN3_9PEZI</name>
<keyword evidence="2" id="KW-1015">Disulfide bond</keyword>
<organism evidence="3 4">
    <name type="scientific">Colletotrichum abscissum</name>
    <dbReference type="NCBI Taxonomy" id="1671311"/>
    <lineage>
        <taxon>Eukaryota</taxon>
        <taxon>Fungi</taxon>
        <taxon>Dikarya</taxon>
        <taxon>Ascomycota</taxon>
        <taxon>Pezizomycotina</taxon>
        <taxon>Sordariomycetes</taxon>
        <taxon>Hypocreomycetidae</taxon>
        <taxon>Glomerellales</taxon>
        <taxon>Glomerellaceae</taxon>
        <taxon>Colletotrichum</taxon>
        <taxon>Colletotrichum acutatum species complex</taxon>
    </lineage>
</organism>